<feature type="domain" description="EGF-like" evidence="6">
    <location>
        <begin position="170"/>
        <end position="213"/>
    </location>
</feature>
<evidence type="ECO:0000256" key="5">
    <source>
        <dbReference type="SAM" id="MobiDB-lite"/>
    </source>
</evidence>
<proteinExistence type="predicted"/>
<dbReference type="PROSITE" id="PS00022">
    <property type="entry name" value="EGF_1"/>
    <property type="match status" value="2"/>
</dbReference>
<feature type="disulfide bond" evidence="4">
    <location>
        <begin position="203"/>
        <end position="212"/>
    </location>
</feature>
<gene>
    <name evidence="7" type="ORF">NPIL_343331</name>
</gene>
<feature type="domain" description="EGF-like" evidence="6">
    <location>
        <begin position="107"/>
        <end position="151"/>
    </location>
</feature>
<sequence>MRHLFSADGGGTAKSDRSTFLWTHWTRARNNAAASRSSTLSLSTVSVTEKETNFTSTELTDSEDITPSDLRKLGCFENPCKNGGNCELQNHTKICNCLESYSGKFCEFDPCHPNPCQNGGTCKPTTQNLGSSEDETYRCSCHEPFRGDNCEEKTTSTAEVTMTDFKTSSPLDPCDPNPCKNKGRCVATQEIGENNGKRYHCRCTGQFTGNDCDIDLITFPEMPTTSAITVSTNSEEDVSPKIDEDLNTKGDLSA</sequence>
<dbReference type="Gene3D" id="2.10.25.10">
    <property type="entry name" value="Laminin"/>
    <property type="match status" value="3"/>
</dbReference>
<keyword evidence="8" id="KW-1185">Reference proteome</keyword>
<dbReference type="CDD" id="cd00054">
    <property type="entry name" value="EGF_CA"/>
    <property type="match status" value="1"/>
</dbReference>
<feature type="compositionally biased region" description="Basic and acidic residues" evidence="5">
    <location>
        <begin position="238"/>
        <end position="248"/>
    </location>
</feature>
<comment type="caution">
    <text evidence="7">The sequence shown here is derived from an EMBL/GenBank/DDBJ whole genome shotgun (WGS) entry which is preliminary data.</text>
</comment>
<feature type="domain" description="EGF-like" evidence="6">
    <location>
        <begin position="71"/>
        <end position="104"/>
    </location>
</feature>
<organism evidence="7 8">
    <name type="scientific">Nephila pilipes</name>
    <name type="common">Giant wood spider</name>
    <name type="synonym">Nephila maculata</name>
    <dbReference type="NCBI Taxonomy" id="299642"/>
    <lineage>
        <taxon>Eukaryota</taxon>
        <taxon>Metazoa</taxon>
        <taxon>Ecdysozoa</taxon>
        <taxon>Arthropoda</taxon>
        <taxon>Chelicerata</taxon>
        <taxon>Arachnida</taxon>
        <taxon>Araneae</taxon>
        <taxon>Araneomorphae</taxon>
        <taxon>Entelegynae</taxon>
        <taxon>Araneoidea</taxon>
        <taxon>Nephilidae</taxon>
        <taxon>Nephila</taxon>
    </lineage>
</organism>
<dbReference type="InterPro" id="IPR000742">
    <property type="entry name" value="EGF"/>
</dbReference>
<evidence type="ECO:0000256" key="3">
    <source>
        <dbReference type="ARBA" id="ARBA00023157"/>
    </source>
</evidence>
<evidence type="ECO:0000256" key="1">
    <source>
        <dbReference type="ARBA" id="ARBA00022536"/>
    </source>
</evidence>
<evidence type="ECO:0000256" key="2">
    <source>
        <dbReference type="ARBA" id="ARBA00022737"/>
    </source>
</evidence>
<protein>
    <recommendedName>
        <fullName evidence="6">EGF-like domain-containing protein</fullName>
    </recommendedName>
</protein>
<dbReference type="SUPFAM" id="SSF57196">
    <property type="entry name" value="EGF/Laminin"/>
    <property type="match status" value="3"/>
</dbReference>
<comment type="caution">
    <text evidence="4">Lacks conserved residue(s) required for the propagation of feature annotation.</text>
</comment>
<feature type="disulfide bond" evidence="4">
    <location>
        <begin position="141"/>
        <end position="150"/>
    </location>
</feature>
<dbReference type="PROSITE" id="PS50026">
    <property type="entry name" value="EGF_3"/>
    <property type="match status" value="3"/>
</dbReference>
<dbReference type="AlphaFoldDB" id="A0A8X6NY36"/>
<reference evidence="7" key="1">
    <citation type="submission" date="2020-08" db="EMBL/GenBank/DDBJ databases">
        <title>Multicomponent nature underlies the extraordinary mechanical properties of spider dragline silk.</title>
        <authorList>
            <person name="Kono N."/>
            <person name="Nakamura H."/>
            <person name="Mori M."/>
            <person name="Yoshida Y."/>
            <person name="Ohtoshi R."/>
            <person name="Malay A.D."/>
            <person name="Moran D.A.P."/>
            <person name="Tomita M."/>
            <person name="Numata K."/>
            <person name="Arakawa K."/>
        </authorList>
    </citation>
    <scope>NUCLEOTIDE SEQUENCE</scope>
</reference>
<accession>A0A8X6NY36</accession>
<evidence type="ECO:0000259" key="6">
    <source>
        <dbReference type="PROSITE" id="PS50026"/>
    </source>
</evidence>
<dbReference type="Proteomes" id="UP000887013">
    <property type="component" value="Unassembled WGS sequence"/>
</dbReference>
<feature type="region of interest" description="Disordered" evidence="5">
    <location>
        <begin position="230"/>
        <end position="254"/>
    </location>
</feature>
<evidence type="ECO:0000256" key="4">
    <source>
        <dbReference type="PROSITE-ProRule" id="PRU00076"/>
    </source>
</evidence>
<evidence type="ECO:0000313" key="7">
    <source>
        <dbReference type="EMBL" id="GFT38091.1"/>
    </source>
</evidence>
<dbReference type="EMBL" id="BMAW01062961">
    <property type="protein sequence ID" value="GFT38091.1"/>
    <property type="molecule type" value="Genomic_DNA"/>
</dbReference>
<dbReference type="Pfam" id="PF00008">
    <property type="entry name" value="EGF"/>
    <property type="match status" value="1"/>
</dbReference>
<dbReference type="OrthoDB" id="6252479at2759"/>
<keyword evidence="1 4" id="KW-0245">EGF-like domain</keyword>
<evidence type="ECO:0000313" key="8">
    <source>
        <dbReference type="Proteomes" id="UP000887013"/>
    </source>
</evidence>
<keyword evidence="2" id="KW-0677">Repeat</keyword>
<dbReference type="PROSITE" id="PS01186">
    <property type="entry name" value="EGF_2"/>
    <property type="match status" value="1"/>
</dbReference>
<keyword evidence="3 4" id="KW-1015">Disulfide bond</keyword>
<dbReference type="SMART" id="SM00181">
    <property type="entry name" value="EGF"/>
    <property type="match status" value="3"/>
</dbReference>
<name>A0A8X6NY36_NEPPI</name>
<dbReference type="InterPro" id="IPR051022">
    <property type="entry name" value="Notch_Cell-Fate_Det"/>
</dbReference>
<dbReference type="PANTHER" id="PTHR24049">
    <property type="entry name" value="CRUMBS FAMILY MEMBER"/>
    <property type="match status" value="1"/>
</dbReference>